<evidence type="ECO:0000313" key="2">
    <source>
        <dbReference type="Proteomes" id="UP000000346"/>
    </source>
</evidence>
<dbReference type="InterPro" id="IPR005247">
    <property type="entry name" value="YbhB_YbcL/LppC-like"/>
</dbReference>
<dbReference type="PANTHER" id="PTHR30289">
    <property type="entry name" value="UNCHARACTERIZED PROTEIN YBCL-RELATED"/>
    <property type="match status" value="1"/>
</dbReference>
<sequence>MCTWLAKEYVLREGAQFRLFSEAFKEGEVIPVKYTCDGEDISPPLSWSSPPQGTKSLALIMYDPDAPANTFIHWVIYNMPPTLARLEEGVGSSGAREIPGVGVQGLNDFGDVGYGGPCPPRGHGPHRYYFALHALSAQLTLRSPVTASSLLNAMRGKVLGYSLLMGRYSRQ</sequence>
<dbReference type="Gene3D" id="3.90.280.10">
    <property type="entry name" value="PEBP-like"/>
    <property type="match status" value="1"/>
</dbReference>
<reference evidence="1 2" key="1">
    <citation type="journal article" date="2010" name="Appl. Environ. Microbiol.">
        <title>The genome sequence of the crenarchaeon Acidilobus saccharovorans supports a new order, Acidilobales, and suggests an important ecological role in terrestrial acidic hot springs.</title>
        <authorList>
            <person name="Mardanov A.V."/>
            <person name="Svetlitchnyi V.A."/>
            <person name="Beletsky A.V."/>
            <person name="Prokofeva M.I."/>
            <person name="Bonch-Osmolovskaya E.A."/>
            <person name="Ravin N.V."/>
            <person name="Skryabin K.G."/>
        </authorList>
    </citation>
    <scope>NUCLEOTIDE SEQUENCE [LARGE SCALE GENOMIC DNA]</scope>
    <source>
        <strain evidence="2">DSM 16705 / JCM 18335 / VKM B-2471 / 345-15</strain>
    </source>
</reference>
<dbReference type="HOGENOM" id="CLU_083918_3_2_2"/>
<dbReference type="Proteomes" id="UP000000346">
    <property type="component" value="Chromosome"/>
</dbReference>
<dbReference type="CDD" id="cd00865">
    <property type="entry name" value="PEBP_bact_arch"/>
    <property type="match status" value="1"/>
</dbReference>
<dbReference type="Pfam" id="PF01161">
    <property type="entry name" value="PBP"/>
    <property type="match status" value="1"/>
</dbReference>
<protein>
    <submittedName>
        <fullName evidence="1">Phosphatidyl ethanolamine-binding protein (PEBP)</fullName>
    </submittedName>
</protein>
<keyword evidence="2" id="KW-1185">Reference proteome</keyword>
<dbReference type="eggNOG" id="arCOG04702">
    <property type="taxonomic scope" value="Archaea"/>
</dbReference>
<dbReference type="OrthoDB" id="28720at2157"/>
<evidence type="ECO:0000313" key="1">
    <source>
        <dbReference type="EMBL" id="ADL18516.1"/>
    </source>
</evidence>
<dbReference type="EMBL" id="CP001742">
    <property type="protein sequence ID" value="ADL18516.1"/>
    <property type="molecule type" value="Genomic_DNA"/>
</dbReference>
<dbReference type="KEGG" id="asc:ASAC_0108"/>
<dbReference type="STRING" id="666510.ASAC_0108"/>
<dbReference type="PANTHER" id="PTHR30289:SF1">
    <property type="entry name" value="PEBP (PHOSPHATIDYLETHANOLAMINE-BINDING PROTEIN) FAMILY PROTEIN"/>
    <property type="match status" value="1"/>
</dbReference>
<dbReference type="SUPFAM" id="SSF49777">
    <property type="entry name" value="PEBP-like"/>
    <property type="match status" value="1"/>
</dbReference>
<proteinExistence type="predicted"/>
<name>D9PZM8_ACIS3</name>
<organism evidence="1 2">
    <name type="scientific">Acidilobus saccharovorans (strain DSM 16705 / JCM 18335 / VKM B-2471 / 345-15)</name>
    <dbReference type="NCBI Taxonomy" id="666510"/>
    <lineage>
        <taxon>Archaea</taxon>
        <taxon>Thermoproteota</taxon>
        <taxon>Thermoprotei</taxon>
        <taxon>Acidilobales</taxon>
        <taxon>Acidilobaceae</taxon>
        <taxon>Acidilobus</taxon>
    </lineage>
</organism>
<dbReference type="AlphaFoldDB" id="D9PZM8"/>
<accession>D9PZM8</accession>
<dbReference type="InterPro" id="IPR008914">
    <property type="entry name" value="PEBP"/>
</dbReference>
<dbReference type="InterPro" id="IPR036610">
    <property type="entry name" value="PEBP-like_sf"/>
</dbReference>
<gene>
    <name evidence="1" type="ordered locus">ASAC_0108</name>
</gene>
<dbReference type="InParanoid" id="D9PZM8"/>
<dbReference type="NCBIfam" id="TIGR00481">
    <property type="entry name" value="YbhB/YbcL family Raf kinase inhibitor-like protein"/>
    <property type="match status" value="1"/>
</dbReference>